<proteinExistence type="predicted"/>
<sequence>MVFMTMTISGIIKNACFTCVAPHSTSSLLVLSAASFIPQHCRALDDATVQVPS</sequence>
<evidence type="ECO:0000313" key="2">
    <source>
        <dbReference type="Proteomes" id="UP000183471"/>
    </source>
</evidence>
<comment type="caution">
    <text evidence="1">The sequence shown here is derived from an EMBL/GenBank/DDBJ whole genome shotgun (WGS) entry which is preliminary data.</text>
</comment>
<protein>
    <submittedName>
        <fullName evidence="1">Uncharacterized protein</fullName>
    </submittedName>
</protein>
<dbReference type="Proteomes" id="UP000183471">
    <property type="component" value="Unassembled WGS sequence"/>
</dbReference>
<evidence type="ECO:0000313" key="1">
    <source>
        <dbReference type="EMBL" id="SDQ74432.1"/>
    </source>
</evidence>
<reference evidence="1 2" key="1">
    <citation type="submission" date="2016-10" db="EMBL/GenBank/DDBJ databases">
        <authorList>
            <person name="Varghese N."/>
            <person name="Submissions S."/>
        </authorList>
    </citation>
    <scope>NUCLEOTIDE SEQUENCE [LARGE SCALE GENOMIC DNA]</scope>
    <source>
        <strain evidence="1 2">Nl1</strain>
    </source>
</reference>
<name>A0ABY0TFC6_9PROT</name>
<accession>A0ABY0TFC6</accession>
<keyword evidence="2" id="KW-1185">Reference proteome</keyword>
<dbReference type="EMBL" id="FNKY01000001">
    <property type="protein sequence ID" value="SDQ74432.1"/>
    <property type="molecule type" value="Genomic_DNA"/>
</dbReference>
<gene>
    <name evidence="1" type="ORF">SAMN05216402_2114</name>
</gene>
<organism evidence="1 2">
    <name type="scientific">Nitrosospira multiformis</name>
    <dbReference type="NCBI Taxonomy" id="1231"/>
    <lineage>
        <taxon>Bacteria</taxon>
        <taxon>Pseudomonadati</taxon>
        <taxon>Pseudomonadota</taxon>
        <taxon>Betaproteobacteria</taxon>
        <taxon>Nitrosomonadales</taxon>
        <taxon>Nitrosomonadaceae</taxon>
        <taxon>Nitrosospira</taxon>
    </lineage>
</organism>